<evidence type="ECO:0000259" key="2">
    <source>
        <dbReference type="Pfam" id="PF13976"/>
    </source>
</evidence>
<dbReference type="Proteomes" id="UP001172457">
    <property type="component" value="Chromosome 6"/>
</dbReference>
<evidence type="ECO:0000256" key="1">
    <source>
        <dbReference type="SAM" id="MobiDB-lite"/>
    </source>
</evidence>
<dbReference type="InterPro" id="IPR025724">
    <property type="entry name" value="GAG-pre-integrase_dom"/>
</dbReference>
<feature type="domain" description="GAG-pre-integrase" evidence="2">
    <location>
        <begin position="360"/>
        <end position="418"/>
    </location>
</feature>
<comment type="caution">
    <text evidence="3">The sequence shown here is derived from an EMBL/GenBank/DDBJ whole genome shotgun (WGS) entry which is preliminary data.</text>
</comment>
<gene>
    <name evidence="3" type="ORF">OSB04_024861</name>
</gene>
<protein>
    <recommendedName>
        <fullName evidence="2">GAG-pre-integrase domain-containing protein</fullName>
    </recommendedName>
</protein>
<dbReference type="Pfam" id="PF13976">
    <property type="entry name" value="gag_pre-integrs"/>
    <property type="match status" value="1"/>
</dbReference>
<proteinExistence type="predicted"/>
<accession>A0AA38SNK9</accession>
<feature type="region of interest" description="Disordered" evidence="1">
    <location>
        <begin position="250"/>
        <end position="291"/>
    </location>
</feature>
<feature type="region of interest" description="Disordered" evidence="1">
    <location>
        <begin position="202"/>
        <end position="227"/>
    </location>
</feature>
<dbReference type="EMBL" id="JARYMX010000006">
    <property type="protein sequence ID" value="KAJ9545154.1"/>
    <property type="molecule type" value="Genomic_DNA"/>
</dbReference>
<organism evidence="3 4">
    <name type="scientific">Centaurea solstitialis</name>
    <name type="common">yellow star-thistle</name>
    <dbReference type="NCBI Taxonomy" id="347529"/>
    <lineage>
        <taxon>Eukaryota</taxon>
        <taxon>Viridiplantae</taxon>
        <taxon>Streptophyta</taxon>
        <taxon>Embryophyta</taxon>
        <taxon>Tracheophyta</taxon>
        <taxon>Spermatophyta</taxon>
        <taxon>Magnoliopsida</taxon>
        <taxon>eudicotyledons</taxon>
        <taxon>Gunneridae</taxon>
        <taxon>Pentapetalae</taxon>
        <taxon>asterids</taxon>
        <taxon>campanulids</taxon>
        <taxon>Asterales</taxon>
        <taxon>Asteraceae</taxon>
        <taxon>Carduoideae</taxon>
        <taxon>Cardueae</taxon>
        <taxon>Centaureinae</taxon>
        <taxon>Centaurea</taxon>
    </lineage>
</organism>
<dbReference type="AlphaFoldDB" id="A0AA38SNK9"/>
<evidence type="ECO:0000313" key="3">
    <source>
        <dbReference type="EMBL" id="KAJ9545154.1"/>
    </source>
</evidence>
<reference evidence="3" key="1">
    <citation type="submission" date="2023-03" db="EMBL/GenBank/DDBJ databases">
        <title>Chromosome-scale reference genome and RAD-based genetic map of yellow starthistle (Centaurea solstitialis) reveal putative structural variation and QTLs associated with invader traits.</title>
        <authorList>
            <person name="Reatini B."/>
            <person name="Cang F.A."/>
            <person name="Jiang Q."/>
            <person name="Mckibben M.T.W."/>
            <person name="Barker M.S."/>
            <person name="Rieseberg L.H."/>
            <person name="Dlugosch K.M."/>
        </authorList>
    </citation>
    <scope>NUCLEOTIDE SEQUENCE</scope>
    <source>
        <strain evidence="3">CAN-66</strain>
        <tissue evidence="3">Leaf</tissue>
    </source>
</reference>
<feature type="compositionally biased region" description="Basic residues" evidence="1">
    <location>
        <begin position="258"/>
        <end position="269"/>
    </location>
</feature>
<sequence length="425" mass="48207">MFHLRSKAVELDACRHKIKNFETIFSEKDNQIKSLEHSYHEANAERISMSNQCENAKFSCSCFKTKFADLQKQLVIQLVNNTMEKDFFYEKELLFGQTFANLNYQINRLKRRVSLLEESDSWDSSTKSSPLIPDLRTTVPKLVLDPNIEYDVKVFLDADDPPSGYIPRKPVLPKAPAIKQISSTKPLASVFVINTEGKTCDGTDKGKSVKPHTPTVTQTQHSNTKDASSLVKPIKGLDFHSSSFDVDARTGDGTANVKPRRRRYRKKKNSFNAFPKWGGQDHTGLGYNPPSCNSNLNSKSVNTNRSANSDNLTAFKNQICSLFDNYIRVEDEDGNVILCARRNGHLYTTMFYAVPQHLEAVVLLAKETKEESWLWHQRLSHQNFRDMNRLVSKHLVNGLPESQLSKDTLCSACEKGKMKKSSHPP</sequence>
<evidence type="ECO:0000313" key="4">
    <source>
        <dbReference type="Proteomes" id="UP001172457"/>
    </source>
</evidence>
<name>A0AA38SNK9_9ASTR</name>
<feature type="compositionally biased region" description="Polar residues" evidence="1">
    <location>
        <begin position="214"/>
        <end position="227"/>
    </location>
</feature>
<keyword evidence="4" id="KW-1185">Reference proteome</keyword>